<keyword evidence="2" id="KW-1185">Reference proteome</keyword>
<comment type="caution">
    <text evidence="1">The sequence shown here is derived from an EMBL/GenBank/DDBJ whole genome shotgun (WGS) entry which is preliminary data.</text>
</comment>
<dbReference type="Proteomes" id="UP001489719">
    <property type="component" value="Unassembled WGS sequence"/>
</dbReference>
<proteinExistence type="predicted"/>
<gene>
    <name evidence="1" type="ORF">V1517DRAFT_353282</name>
</gene>
<protein>
    <submittedName>
        <fullName evidence="1">Uncharacterized protein</fullName>
    </submittedName>
</protein>
<sequence length="213" mass="24613">MRQNFVGLVVSQGKMAKTIKVQVQIPVHNPRYKMVINKRRDFLVHDEGEICREGDIVRIESTRPLSARKFFAVAEVKTAYGQELQKYKNYPQMESTYRQYIQNNRGRLLLTNEENAEYNDLKSVLDKPLPLAARRSKNSMYSEALNEKKKAESTIEKLFESARGRQIKITDDGLPTFVDLLPKTFSRDFVRLFHRQQVDPSKAPETITVSTSA</sequence>
<name>A0ACC3TLL0_9ASCO</name>
<dbReference type="EMBL" id="MU970084">
    <property type="protein sequence ID" value="KAK9322069.1"/>
    <property type="molecule type" value="Genomic_DNA"/>
</dbReference>
<evidence type="ECO:0000313" key="2">
    <source>
        <dbReference type="Proteomes" id="UP001489719"/>
    </source>
</evidence>
<accession>A0ACC3TLL0</accession>
<evidence type="ECO:0000313" key="1">
    <source>
        <dbReference type="EMBL" id="KAK9322069.1"/>
    </source>
</evidence>
<reference evidence="2" key="1">
    <citation type="journal article" date="2024" name="Front. Bioeng. Biotechnol.">
        <title>Genome-scale model development and genomic sequencing of the oleaginous clade Lipomyces.</title>
        <authorList>
            <person name="Czajka J.J."/>
            <person name="Han Y."/>
            <person name="Kim J."/>
            <person name="Mondo S.J."/>
            <person name="Hofstad B.A."/>
            <person name="Robles A."/>
            <person name="Haridas S."/>
            <person name="Riley R."/>
            <person name="LaButti K."/>
            <person name="Pangilinan J."/>
            <person name="Andreopoulos W."/>
            <person name="Lipzen A."/>
            <person name="Yan J."/>
            <person name="Wang M."/>
            <person name="Ng V."/>
            <person name="Grigoriev I.V."/>
            <person name="Spatafora J.W."/>
            <person name="Magnuson J.K."/>
            <person name="Baker S.E."/>
            <person name="Pomraning K.R."/>
        </authorList>
    </citation>
    <scope>NUCLEOTIDE SEQUENCE [LARGE SCALE GENOMIC DNA]</scope>
    <source>
        <strain evidence="2">CBS 10300</strain>
    </source>
</reference>
<organism evidence="1 2">
    <name type="scientific">Lipomyces orientalis</name>
    <dbReference type="NCBI Taxonomy" id="1233043"/>
    <lineage>
        <taxon>Eukaryota</taxon>
        <taxon>Fungi</taxon>
        <taxon>Dikarya</taxon>
        <taxon>Ascomycota</taxon>
        <taxon>Saccharomycotina</taxon>
        <taxon>Lipomycetes</taxon>
        <taxon>Lipomycetales</taxon>
        <taxon>Lipomycetaceae</taxon>
        <taxon>Lipomyces</taxon>
    </lineage>
</organism>